<evidence type="ECO:0000313" key="2">
    <source>
        <dbReference type="EMBL" id="MSD16933.1"/>
    </source>
</evidence>
<dbReference type="RefSeq" id="WP_129899825.1">
    <property type="nucleotide sequence ID" value="NZ_RCYH01000009.1"/>
</dbReference>
<dbReference type="EMBL" id="WKRA01000024">
    <property type="protein sequence ID" value="MSD16933.1"/>
    <property type="molecule type" value="Genomic_DNA"/>
</dbReference>
<proteinExistence type="predicted"/>
<keyword evidence="1" id="KW-1133">Transmembrane helix</keyword>
<name>A0A844E5Y8_EUBRA</name>
<organism evidence="2 3">
    <name type="scientific">Eubacterium ramulus</name>
    <dbReference type="NCBI Taxonomy" id="39490"/>
    <lineage>
        <taxon>Bacteria</taxon>
        <taxon>Bacillati</taxon>
        <taxon>Bacillota</taxon>
        <taxon>Clostridia</taxon>
        <taxon>Eubacteriales</taxon>
        <taxon>Eubacteriaceae</taxon>
        <taxon>Eubacterium</taxon>
    </lineage>
</organism>
<dbReference type="Pfam" id="PF12730">
    <property type="entry name" value="ABC2_membrane_4"/>
    <property type="match status" value="1"/>
</dbReference>
<sequence length="243" mass="26794">MKRLMKAELYKFGHEKSVWIISAVLIACACISIFTQVYASAENAFTNLGKDVMVLYLACAIYAGVSFADEFSNRTIIHIIAHGYSRMQFLMAKLIHYLLGCLLIILAYLTISTGIAAAVLGTSTPASVFIGHILYNILRGLPFYFVMTMAFFFFVIVTRKGALAIAGSVSSAILFVVFTNKAYSAQAFPEQSWLRLLPNIQLSMLYDGSLIFTDYLIAVALSVISSITIIFTACIAIIRKTEL</sequence>
<feature type="transmembrane region" description="Helical" evidence="1">
    <location>
        <begin position="94"/>
        <end position="121"/>
    </location>
</feature>
<dbReference type="Proteomes" id="UP000431304">
    <property type="component" value="Unassembled WGS sequence"/>
</dbReference>
<reference evidence="2 3" key="1">
    <citation type="journal article" date="2019" name="Nat. Med.">
        <title>A library of human gut bacterial isolates paired with longitudinal multiomics data enables mechanistic microbiome research.</title>
        <authorList>
            <person name="Poyet M."/>
            <person name="Groussin M."/>
            <person name="Gibbons S.M."/>
            <person name="Avila-Pacheco J."/>
            <person name="Jiang X."/>
            <person name="Kearney S.M."/>
            <person name="Perrotta A.R."/>
            <person name="Berdy B."/>
            <person name="Zhao S."/>
            <person name="Lieberman T.D."/>
            <person name="Swanson P.K."/>
            <person name="Smith M."/>
            <person name="Roesemann S."/>
            <person name="Alexander J.E."/>
            <person name="Rich S.A."/>
            <person name="Livny J."/>
            <person name="Vlamakis H."/>
            <person name="Clish C."/>
            <person name="Bullock K."/>
            <person name="Deik A."/>
            <person name="Scott J."/>
            <person name="Pierce K.A."/>
            <person name="Xavier R.J."/>
            <person name="Alm E.J."/>
        </authorList>
    </citation>
    <scope>NUCLEOTIDE SEQUENCE [LARGE SCALE GENOMIC DNA]</scope>
    <source>
        <strain evidence="2 3">BIOML-A3</strain>
    </source>
</reference>
<dbReference type="PANTHER" id="PTHR37305:SF1">
    <property type="entry name" value="MEMBRANE PROTEIN"/>
    <property type="match status" value="1"/>
</dbReference>
<feature type="transmembrane region" description="Helical" evidence="1">
    <location>
        <begin position="215"/>
        <end position="238"/>
    </location>
</feature>
<evidence type="ECO:0008006" key="4">
    <source>
        <dbReference type="Google" id="ProtNLM"/>
    </source>
</evidence>
<dbReference type="PANTHER" id="PTHR37305">
    <property type="entry name" value="INTEGRAL MEMBRANE PROTEIN-RELATED"/>
    <property type="match status" value="1"/>
</dbReference>
<evidence type="ECO:0000313" key="3">
    <source>
        <dbReference type="Proteomes" id="UP000431304"/>
    </source>
</evidence>
<comment type="caution">
    <text evidence="2">The sequence shown here is derived from an EMBL/GenBank/DDBJ whole genome shotgun (WGS) entry which is preliminary data.</text>
</comment>
<dbReference type="PROSITE" id="PS51257">
    <property type="entry name" value="PROKAR_LIPOPROTEIN"/>
    <property type="match status" value="1"/>
</dbReference>
<feature type="transmembrane region" description="Helical" evidence="1">
    <location>
        <begin position="53"/>
        <end position="73"/>
    </location>
</feature>
<keyword evidence="1" id="KW-0812">Transmembrane</keyword>
<evidence type="ECO:0000256" key="1">
    <source>
        <dbReference type="SAM" id="Phobius"/>
    </source>
</evidence>
<dbReference type="AlphaFoldDB" id="A0A844E5Y8"/>
<feature type="transmembrane region" description="Helical" evidence="1">
    <location>
        <begin position="163"/>
        <end position="183"/>
    </location>
</feature>
<keyword evidence="1" id="KW-0472">Membrane</keyword>
<protein>
    <recommendedName>
        <fullName evidence="4">ABC transporter permease</fullName>
    </recommendedName>
</protein>
<gene>
    <name evidence="2" type="ORF">GKE72_12870</name>
</gene>
<accession>A0A844E5Y8</accession>
<feature type="transmembrane region" description="Helical" evidence="1">
    <location>
        <begin position="20"/>
        <end position="41"/>
    </location>
</feature>
<feature type="transmembrane region" description="Helical" evidence="1">
    <location>
        <begin position="133"/>
        <end position="156"/>
    </location>
</feature>